<feature type="domain" description="Factor of DNA methylation 1-5/IDN2" evidence="1">
    <location>
        <begin position="23"/>
        <end position="47"/>
    </location>
</feature>
<evidence type="ECO:0000259" key="1">
    <source>
        <dbReference type="Pfam" id="PF03469"/>
    </source>
</evidence>
<dbReference type="EMBL" id="JAJJMB010008995">
    <property type="protein sequence ID" value="KAI3917396.1"/>
    <property type="molecule type" value="Genomic_DNA"/>
</dbReference>
<dbReference type="InterPro" id="IPR005379">
    <property type="entry name" value="FDM1-5/IDN2_XH"/>
</dbReference>
<keyword evidence="3" id="KW-1185">Reference proteome</keyword>
<proteinExistence type="predicted"/>
<feature type="non-terminal residue" evidence="2">
    <location>
        <position position="1"/>
    </location>
</feature>
<dbReference type="AlphaFoldDB" id="A0AAD4XJ96"/>
<accession>A0AAD4XJ96</accession>
<organism evidence="2 3">
    <name type="scientific">Papaver atlanticum</name>
    <dbReference type="NCBI Taxonomy" id="357466"/>
    <lineage>
        <taxon>Eukaryota</taxon>
        <taxon>Viridiplantae</taxon>
        <taxon>Streptophyta</taxon>
        <taxon>Embryophyta</taxon>
        <taxon>Tracheophyta</taxon>
        <taxon>Spermatophyta</taxon>
        <taxon>Magnoliopsida</taxon>
        <taxon>Ranunculales</taxon>
        <taxon>Papaveraceae</taxon>
        <taxon>Papaveroideae</taxon>
        <taxon>Papaver</taxon>
    </lineage>
</organism>
<evidence type="ECO:0000313" key="3">
    <source>
        <dbReference type="Proteomes" id="UP001202328"/>
    </source>
</evidence>
<comment type="caution">
    <text evidence="2">The sequence shown here is derived from an EMBL/GenBank/DDBJ whole genome shotgun (WGS) entry which is preliminary data.</text>
</comment>
<dbReference type="Proteomes" id="UP001202328">
    <property type="component" value="Unassembled WGS sequence"/>
</dbReference>
<evidence type="ECO:0000313" key="2">
    <source>
        <dbReference type="EMBL" id="KAI3917396.1"/>
    </source>
</evidence>
<reference evidence="2" key="1">
    <citation type="submission" date="2022-04" db="EMBL/GenBank/DDBJ databases">
        <title>A functionally conserved STORR gene fusion in Papaver species that diverged 16.8 million years ago.</title>
        <authorList>
            <person name="Catania T."/>
        </authorList>
    </citation>
    <scope>NUCLEOTIDE SEQUENCE</scope>
    <source>
        <strain evidence="2">S-188037</strain>
    </source>
</reference>
<gene>
    <name evidence="2" type="ORF">MKW98_027315</name>
</gene>
<dbReference type="Pfam" id="PF03469">
    <property type="entry name" value="XH"/>
    <property type="match status" value="1"/>
</dbReference>
<protein>
    <recommendedName>
        <fullName evidence="1">Factor of DNA methylation 1-5/IDN2 domain-containing protein</fullName>
    </recommendedName>
</protein>
<sequence length="60" mass="6912">KWELEVVNKNTIIGLKKIGVDDQELWNMKEDRVATLKEAMSYLVMMLRVGSDTDFISHAT</sequence>
<name>A0AAD4XJ96_9MAGN</name>